<name>A0ABZ2M4J9_9BACT</name>
<evidence type="ECO:0000313" key="2">
    <source>
        <dbReference type="EMBL" id="WXB16260.1"/>
    </source>
</evidence>
<evidence type="ECO:0000313" key="3">
    <source>
        <dbReference type="Proteomes" id="UP001370348"/>
    </source>
</evidence>
<dbReference type="InterPro" id="IPR013324">
    <property type="entry name" value="RNA_pol_sigma_r3/r4-like"/>
</dbReference>
<gene>
    <name evidence="2" type="ORF">LZC94_03055</name>
</gene>
<proteinExistence type="predicted"/>
<accession>A0ABZ2M4J9</accession>
<dbReference type="NCBIfam" id="TIGR02937">
    <property type="entry name" value="sigma70-ECF"/>
    <property type="match status" value="1"/>
</dbReference>
<sequence length="177" mass="19704">MRSSLLTSRSRLIMGLLPALRAGIRRWHLRTRDAEEALQQSLLALVPHMDLLAGMPERKRAAYAFSTASHTAMALRKQAGLERARSSGDEVYAWEREVARRCITPEEVVRAAEGAAQASRAFEALAPQDKNILTAINDEGLSERDAARELGMSRGNVSYRLRRARDVLARAWFGTTS</sequence>
<organism evidence="2 3">
    <name type="scientific">Pendulispora albinea</name>
    <dbReference type="NCBI Taxonomy" id="2741071"/>
    <lineage>
        <taxon>Bacteria</taxon>
        <taxon>Pseudomonadati</taxon>
        <taxon>Myxococcota</taxon>
        <taxon>Myxococcia</taxon>
        <taxon>Myxococcales</taxon>
        <taxon>Sorangiineae</taxon>
        <taxon>Pendulisporaceae</taxon>
        <taxon>Pendulispora</taxon>
    </lineage>
</organism>
<dbReference type="Pfam" id="PF08281">
    <property type="entry name" value="Sigma70_r4_2"/>
    <property type="match status" value="1"/>
</dbReference>
<evidence type="ECO:0000259" key="1">
    <source>
        <dbReference type="Pfam" id="PF08281"/>
    </source>
</evidence>
<dbReference type="InterPro" id="IPR014284">
    <property type="entry name" value="RNA_pol_sigma-70_dom"/>
</dbReference>
<dbReference type="RefSeq" id="WP_394825889.1">
    <property type="nucleotide sequence ID" value="NZ_CP089984.1"/>
</dbReference>
<dbReference type="InterPro" id="IPR036388">
    <property type="entry name" value="WH-like_DNA-bd_sf"/>
</dbReference>
<protein>
    <submittedName>
        <fullName evidence="2">Sigma-70 family RNA polymerase sigma factor</fullName>
    </submittedName>
</protein>
<feature type="domain" description="RNA polymerase sigma factor 70 region 4 type 2" evidence="1">
    <location>
        <begin position="119"/>
        <end position="165"/>
    </location>
</feature>
<keyword evidence="3" id="KW-1185">Reference proteome</keyword>
<dbReference type="SUPFAM" id="SSF88659">
    <property type="entry name" value="Sigma3 and sigma4 domains of RNA polymerase sigma factors"/>
    <property type="match status" value="1"/>
</dbReference>
<dbReference type="Proteomes" id="UP001370348">
    <property type="component" value="Chromosome"/>
</dbReference>
<dbReference type="EMBL" id="CP089984">
    <property type="protein sequence ID" value="WXB16260.1"/>
    <property type="molecule type" value="Genomic_DNA"/>
</dbReference>
<dbReference type="InterPro" id="IPR013249">
    <property type="entry name" value="RNA_pol_sigma70_r4_t2"/>
</dbReference>
<reference evidence="2 3" key="1">
    <citation type="submission" date="2021-12" db="EMBL/GenBank/DDBJ databases">
        <title>Discovery of the Pendulisporaceae a myxobacterial family with distinct sporulation behavior and unique specialized metabolism.</title>
        <authorList>
            <person name="Garcia R."/>
            <person name="Popoff A."/>
            <person name="Bader C.D."/>
            <person name="Loehr J."/>
            <person name="Walesch S."/>
            <person name="Walt C."/>
            <person name="Boldt J."/>
            <person name="Bunk B."/>
            <person name="Haeckl F.J.F.P.J."/>
            <person name="Gunesch A.P."/>
            <person name="Birkelbach J."/>
            <person name="Nuebel U."/>
            <person name="Pietschmann T."/>
            <person name="Bach T."/>
            <person name="Mueller R."/>
        </authorList>
    </citation>
    <scope>NUCLEOTIDE SEQUENCE [LARGE SCALE GENOMIC DNA]</scope>
    <source>
        <strain evidence="2 3">MSr11954</strain>
    </source>
</reference>
<dbReference type="Gene3D" id="1.10.10.10">
    <property type="entry name" value="Winged helix-like DNA-binding domain superfamily/Winged helix DNA-binding domain"/>
    <property type="match status" value="1"/>
</dbReference>